<evidence type="ECO:0000313" key="2">
    <source>
        <dbReference type="EMBL" id="TLS71935.1"/>
    </source>
</evidence>
<dbReference type="STRING" id="544718.AAX25_01292"/>
<evidence type="ECO:0008006" key="5">
    <source>
        <dbReference type="Google" id="ProtNLM"/>
    </source>
</evidence>
<dbReference type="EMBL" id="LCUJ01000003">
    <property type="protein sequence ID" value="OCL99356.1"/>
    <property type="molecule type" value="Genomic_DNA"/>
</dbReference>
<evidence type="ECO:0000313" key="3">
    <source>
        <dbReference type="Proteomes" id="UP000093281"/>
    </source>
</evidence>
<dbReference type="EMBL" id="VBUF01000003">
    <property type="protein sequence ID" value="TLS71935.1"/>
    <property type="molecule type" value="Genomic_DNA"/>
</dbReference>
<dbReference type="RefSeq" id="WP_066183861.1">
    <property type="nucleotide sequence ID" value="NZ_LCUJ01000003.1"/>
</dbReference>
<gene>
    <name evidence="1" type="ORF">AAX29_01168</name>
    <name evidence="2" type="ORF">FE246_05785</name>
</gene>
<dbReference type="PROSITE" id="PS51257">
    <property type="entry name" value="PROKAR_LIPOPROTEIN"/>
    <property type="match status" value="1"/>
</dbReference>
<dbReference type="PATRIC" id="fig|544718.43.peg.1262"/>
<name>A0A1C0B6Y6_9BACT</name>
<dbReference type="Proteomes" id="UP000308001">
    <property type="component" value="Unassembled WGS sequence"/>
</dbReference>
<reference evidence="2 4" key="3">
    <citation type="submission" date="2019-05" db="EMBL/GenBank/DDBJ databases">
        <title>Arcobacter cibarius and Arcobacter thereius providing challenges in identification an antibiotic susceptibility and Quinolone resistance.</title>
        <authorList>
            <person name="Busch A."/>
            <person name="Hanel I."/>
            <person name="Hotzel H."/>
            <person name="Tomaso H."/>
        </authorList>
    </citation>
    <scope>NUCLEOTIDE SEQUENCE [LARGE SCALE GENOMIC DNA]</scope>
    <source>
        <strain evidence="2 4">17CS1191_2</strain>
    </source>
</reference>
<dbReference type="Proteomes" id="UP000093281">
    <property type="component" value="Unassembled WGS sequence"/>
</dbReference>
<reference evidence="1" key="1">
    <citation type="submission" date="2015-05" db="EMBL/GenBank/DDBJ databases">
        <authorList>
            <person name="Wang D.B."/>
            <person name="Wang M."/>
        </authorList>
    </citation>
    <scope>NUCLEOTIDE SEQUENCE [LARGE SCALE GENOMIC DNA]</scope>
    <source>
        <strain evidence="1">DU22</strain>
    </source>
</reference>
<evidence type="ECO:0000313" key="4">
    <source>
        <dbReference type="Proteomes" id="UP000308001"/>
    </source>
</evidence>
<reference evidence="3" key="2">
    <citation type="submission" date="2015-05" db="EMBL/GenBank/DDBJ databases">
        <authorList>
            <person name="Rovetto F."/>
            <person name="Cocolin L."/>
            <person name="Illeghems K."/>
            <person name="Van Nieuwerburgh F."/>
            <person name="Houf K."/>
        </authorList>
    </citation>
    <scope>NUCLEOTIDE SEQUENCE [LARGE SCALE GENOMIC DNA]</scope>
    <source>
        <strain evidence="3">DU22</strain>
    </source>
</reference>
<proteinExistence type="predicted"/>
<comment type="caution">
    <text evidence="1">The sequence shown here is derived from an EMBL/GenBank/DDBJ whole genome shotgun (WGS) entry which is preliminary data.</text>
</comment>
<sequence length="158" mass="18511">MKKTILITLIPFLFVACGTKNNAFRYFDKEETEINAIRNTKKIDIVKKNEVDVILMATYLNKIDSDISSKDEKFLIYTFFANLEEQDFRKNSYELLLNGKSAKQIESVDKSSKRYKDIMLKNSWGNYYIVTFDNPQKVKDLKIVLRPKSNDAVLNFEK</sequence>
<dbReference type="AlphaFoldDB" id="A0A1C0B6Y6"/>
<evidence type="ECO:0000313" key="1">
    <source>
        <dbReference type="EMBL" id="OCL99356.1"/>
    </source>
</evidence>
<dbReference type="OrthoDB" id="5373271at2"/>
<protein>
    <recommendedName>
        <fullName evidence="5">Lipoprotein</fullName>
    </recommendedName>
</protein>
<organism evidence="1 3">
    <name type="scientific">Aliarcobacter thereius</name>
    <dbReference type="NCBI Taxonomy" id="544718"/>
    <lineage>
        <taxon>Bacteria</taxon>
        <taxon>Pseudomonadati</taxon>
        <taxon>Campylobacterota</taxon>
        <taxon>Epsilonproteobacteria</taxon>
        <taxon>Campylobacterales</taxon>
        <taxon>Arcobacteraceae</taxon>
        <taxon>Aliarcobacter</taxon>
    </lineage>
</organism>
<accession>A0A1C0B6Y6</accession>